<dbReference type="SUPFAM" id="SSF55120">
    <property type="entry name" value="Pseudouridine synthase"/>
    <property type="match status" value="1"/>
</dbReference>
<dbReference type="EC" id="5.4.99.-" evidence="3"/>
<organism evidence="3 4">
    <name type="scientific">Anaeromyxobacter dehalogenans (strain 2CP-C)</name>
    <dbReference type="NCBI Taxonomy" id="290397"/>
    <lineage>
        <taxon>Bacteria</taxon>
        <taxon>Pseudomonadati</taxon>
        <taxon>Myxococcota</taxon>
        <taxon>Myxococcia</taxon>
        <taxon>Myxococcales</taxon>
        <taxon>Cystobacterineae</taxon>
        <taxon>Anaeromyxobacteraceae</taxon>
        <taxon>Anaeromyxobacter</taxon>
    </lineage>
</organism>
<dbReference type="PANTHER" id="PTHR21600:SF87">
    <property type="entry name" value="RNA PSEUDOURIDYLATE SYNTHASE DOMAIN-CONTAINING PROTEIN 1"/>
    <property type="match status" value="1"/>
</dbReference>
<comment type="similarity">
    <text evidence="1">Belongs to the pseudouridine synthase RluA family.</text>
</comment>
<dbReference type="InterPro" id="IPR006224">
    <property type="entry name" value="PsdUridine_synth_RluA-like_CS"/>
</dbReference>
<dbReference type="Pfam" id="PF00849">
    <property type="entry name" value="PseudoU_synth_2"/>
    <property type="match status" value="1"/>
</dbReference>
<accession>Q2IJ07</accession>
<dbReference type="InterPro" id="IPR006145">
    <property type="entry name" value="PsdUridine_synth_RsuA/RluA"/>
</dbReference>
<feature type="domain" description="Pseudouridine synthase RsuA/RluA-like" evidence="2">
    <location>
        <begin position="18"/>
        <end position="170"/>
    </location>
</feature>
<keyword evidence="3" id="KW-0413">Isomerase</keyword>
<dbReference type="AlphaFoldDB" id="Q2IJ07"/>
<evidence type="ECO:0000313" key="4">
    <source>
        <dbReference type="Proteomes" id="UP000001935"/>
    </source>
</evidence>
<dbReference type="GO" id="GO:0000455">
    <property type="term" value="P:enzyme-directed rRNA pseudouridine synthesis"/>
    <property type="evidence" value="ECO:0007669"/>
    <property type="project" value="TreeGrafter"/>
</dbReference>
<dbReference type="GO" id="GO:0003723">
    <property type="term" value="F:RNA binding"/>
    <property type="evidence" value="ECO:0007669"/>
    <property type="project" value="InterPro"/>
</dbReference>
<protein>
    <submittedName>
        <fullName evidence="3">Ribosomal large subunit pseudouridine synthase A</fullName>
        <ecNumber evidence="3">5.4.99.-</ecNumber>
    </submittedName>
</protein>
<dbReference type="PROSITE" id="PS01129">
    <property type="entry name" value="PSI_RLU"/>
    <property type="match status" value="1"/>
</dbReference>
<dbReference type="STRING" id="290397.Adeh_1865"/>
<dbReference type="GO" id="GO:0140098">
    <property type="term" value="F:catalytic activity, acting on RNA"/>
    <property type="evidence" value="ECO:0007669"/>
    <property type="project" value="UniProtKB-ARBA"/>
</dbReference>
<evidence type="ECO:0000259" key="2">
    <source>
        <dbReference type="Pfam" id="PF00849"/>
    </source>
</evidence>
<dbReference type="GO" id="GO:0009982">
    <property type="term" value="F:pseudouridine synthase activity"/>
    <property type="evidence" value="ECO:0007669"/>
    <property type="project" value="InterPro"/>
</dbReference>
<dbReference type="InterPro" id="IPR020103">
    <property type="entry name" value="PsdUridine_synth_cat_dom_sf"/>
</dbReference>
<name>Q2IJ07_ANADE</name>
<dbReference type="PANTHER" id="PTHR21600">
    <property type="entry name" value="MITOCHONDRIAL RNA PSEUDOURIDINE SYNTHASE"/>
    <property type="match status" value="1"/>
</dbReference>
<dbReference type="KEGG" id="ade:Adeh_1865"/>
<sequence>MTAGPAAPVAVLHEDAALLAVDKPAGRLVIPGREGGEPSLREELEARFGRLWVVHRLDRNTSGVLVLARTAAAHRALNLAFDRGEPRKRYLALVRGVPPAEQRIEVAIAPARKGRMRPAAPDDPRGKPSATVVRRLEAYPSHPLGGGPLALVEALPETGRTHQIRVHLAAAGTPLALDPAYGDAAPLLGPGGEPVLARTPLHAARLALRHPADGRELVLEAPLPADLAGVLALLRGTPGGG</sequence>
<dbReference type="HOGENOM" id="CLU_016902_11_3_7"/>
<gene>
    <name evidence="3" type="ordered locus">Adeh_1865</name>
</gene>
<dbReference type="CDD" id="cd02869">
    <property type="entry name" value="PseudoU_synth_RluA_like"/>
    <property type="match status" value="1"/>
</dbReference>
<evidence type="ECO:0000256" key="1">
    <source>
        <dbReference type="ARBA" id="ARBA00010876"/>
    </source>
</evidence>
<dbReference type="Proteomes" id="UP000001935">
    <property type="component" value="Chromosome"/>
</dbReference>
<dbReference type="OrthoDB" id="128480at2"/>
<dbReference type="RefSeq" id="WP_011420920.1">
    <property type="nucleotide sequence ID" value="NC_007760.1"/>
</dbReference>
<dbReference type="Gene3D" id="3.30.2350.10">
    <property type="entry name" value="Pseudouridine synthase"/>
    <property type="match status" value="1"/>
</dbReference>
<reference evidence="3" key="1">
    <citation type="submission" date="2006-01" db="EMBL/GenBank/DDBJ databases">
        <title>Complete sequence of Anaeromyxobacter dehalogenans 2CP-C.</title>
        <authorList>
            <consortium name="US DOE Joint Genome Institute"/>
            <person name="Copeland A."/>
            <person name="Lucas S."/>
            <person name="Lapidus A."/>
            <person name="Barry K."/>
            <person name="Detter J.C."/>
            <person name="Glavina T."/>
            <person name="Hammon N."/>
            <person name="Israni S."/>
            <person name="Pitluck S."/>
            <person name="Brettin T."/>
            <person name="Bruce D."/>
            <person name="Han C."/>
            <person name="Tapia R."/>
            <person name="Gilna P."/>
            <person name="Kiss H."/>
            <person name="Schmutz J."/>
            <person name="Larimer F."/>
            <person name="Land M."/>
            <person name="Kyrpides N."/>
            <person name="Anderson I."/>
            <person name="Sanford R.A."/>
            <person name="Ritalahti K.M."/>
            <person name="Thomas H.S."/>
            <person name="Kirby J.R."/>
            <person name="Zhulin I.B."/>
            <person name="Loeffler F.E."/>
            <person name="Richardson P."/>
        </authorList>
    </citation>
    <scope>NUCLEOTIDE SEQUENCE</scope>
    <source>
        <strain evidence="3">2CP-C</strain>
    </source>
</reference>
<evidence type="ECO:0000313" key="3">
    <source>
        <dbReference type="EMBL" id="ABC81637.1"/>
    </source>
</evidence>
<dbReference type="EMBL" id="CP000251">
    <property type="protein sequence ID" value="ABC81637.1"/>
    <property type="molecule type" value="Genomic_DNA"/>
</dbReference>
<dbReference type="InterPro" id="IPR050188">
    <property type="entry name" value="RluA_PseudoU_synthase"/>
</dbReference>
<proteinExistence type="inferred from homology"/>
<dbReference type="eggNOG" id="COG0564">
    <property type="taxonomic scope" value="Bacteria"/>
</dbReference>